<keyword evidence="1" id="KW-0175">Coiled coil</keyword>
<dbReference type="AlphaFoldDB" id="A0A644WV07"/>
<organism evidence="2">
    <name type="scientific">bioreactor metagenome</name>
    <dbReference type="NCBI Taxonomy" id="1076179"/>
    <lineage>
        <taxon>unclassified sequences</taxon>
        <taxon>metagenomes</taxon>
        <taxon>ecological metagenomes</taxon>
    </lineage>
</organism>
<protein>
    <submittedName>
        <fullName evidence="2">Uncharacterized protein</fullName>
    </submittedName>
</protein>
<evidence type="ECO:0000256" key="1">
    <source>
        <dbReference type="SAM" id="Coils"/>
    </source>
</evidence>
<sequence length="113" mass="13324">MNKFYKISFFILVIALFAVISIGSQERSEFRTVSNELIEENRNLKEQFNDLQHEKDSIDSLLANMHEDTAIIIRNRIITRYETDFRNIDTAGTDANFRIFTSWISENDSVIKW</sequence>
<reference evidence="2" key="1">
    <citation type="submission" date="2019-08" db="EMBL/GenBank/DDBJ databases">
        <authorList>
            <person name="Kucharzyk K."/>
            <person name="Murdoch R.W."/>
            <person name="Higgins S."/>
            <person name="Loffler F."/>
        </authorList>
    </citation>
    <scope>NUCLEOTIDE SEQUENCE</scope>
</reference>
<dbReference type="EMBL" id="VSSQ01001335">
    <property type="protein sequence ID" value="MPM07431.1"/>
    <property type="molecule type" value="Genomic_DNA"/>
</dbReference>
<feature type="coiled-coil region" evidence="1">
    <location>
        <begin position="27"/>
        <end position="61"/>
    </location>
</feature>
<gene>
    <name evidence="2" type="ORF">SDC9_53737</name>
</gene>
<name>A0A644WV07_9ZZZZ</name>
<accession>A0A644WV07</accession>
<comment type="caution">
    <text evidence="2">The sequence shown here is derived from an EMBL/GenBank/DDBJ whole genome shotgun (WGS) entry which is preliminary data.</text>
</comment>
<proteinExistence type="predicted"/>
<evidence type="ECO:0000313" key="2">
    <source>
        <dbReference type="EMBL" id="MPM07431.1"/>
    </source>
</evidence>